<dbReference type="Pfam" id="PF00874">
    <property type="entry name" value="PRD"/>
    <property type="match status" value="1"/>
</dbReference>
<dbReference type="InterPro" id="IPR011608">
    <property type="entry name" value="PRD"/>
</dbReference>
<dbReference type="OrthoDB" id="369398at2"/>
<sequence length="689" mass="80812">MIDERSITILHDLVFRKERDICRIREKYNLSYRQFSYSIQKINNYVLNQAQTEIVLDDKEVLINKKDERFLQEYLISLEKRRDSYLDKSGRKLFILLKLVCSFDYLSLDEFVYMVRASKSTVLNDVKELRKECGTKKFQIRYSREKGYYVTGNELAIRSQLMQSVIHCLYEDNGEMLIQEYIQWETKQTLAESEKIIADGISNFAIQFVENKRKEFIYCFHLLSERFLKMSINNGKQMETIDYESKEYLFSCYLSEQKGIKNKKNITYIYTWMLGLSTGNADENTRDQPMINQLVHRLIHRFESLAGVKFMERQTIAKRLYEHLRPAYYRLLYQLPIINPLKDKIKEEYAKMYSLVEEALQPLHSVFTHEIPEDEIAYLTVHFAASMYKQKEQRVCRKKGLIICPSGVGTSIIVKRELEELFPDMEFLLQDYQKNICTKDIQIVFSTSVSSRLLTLNKPFLILSPIMNAKEKYQVISKVYDLLNEEELADPTLKKVMLTVKKHVTSNQYRLIKNELYQKEKHLSKIVGEEGMSYPLLSEITSESLIKLNIEAVNWEDAVRKATQPLVDHDKVSPHYIDDMIKTAKESGPYIVITRHVALPHARPEAGAKEIAISISTLKTPITFGNKENDPVMYIFGLSALDNQTHITAMAELAELLDQPTFYKTLKQARHPREIIDYIKKYERECYKG</sequence>
<dbReference type="CDD" id="cd05568">
    <property type="entry name" value="PTS_IIB_bgl_like"/>
    <property type="match status" value="1"/>
</dbReference>
<evidence type="ECO:0000313" key="10">
    <source>
        <dbReference type="EMBL" id="EOL44047.1"/>
    </source>
</evidence>
<keyword evidence="3" id="KW-0963">Cytoplasm</keyword>
<dbReference type="GO" id="GO:0008982">
    <property type="term" value="F:protein-N(PI)-phosphohistidine-sugar phosphotransferase activity"/>
    <property type="evidence" value="ECO:0007669"/>
    <property type="project" value="InterPro"/>
</dbReference>
<evidence type="ECO:0000256" key="2">
    <source>
        <dbReference type="ARBA" id="ARBA00022448"/>
    </source>
</evidence>
<evidence type="ECO:0000256" key="5">
    <source>
        <dbReference type="ARBA" id="ARBA00022683"/>
    </source>
</evidence>
<name>R3W9B8_9ENTE</name>
<dbReference type="Proteomes" id="UP000013785">
    <property type="component" value="Unassembled WGS sequence"/>
</dbReference>
<dbReference type="InterPro" id="IPR051351">
    <property type="entry name" value="Ascorbate-PTS_EIIA_comp"/>
</dbReference>
<feature type="domain" description="PTS EIIB type-2" evidence="8">
    <location>
        <begin position="398"/>
        <end position="487"/>
    </location>
</feature>
<proteinExistence type="predicted"/>
<dbReference type="GO" id="GO:0005737">
    <property type="term" value="C:cytoplasm"/>
    <property type="evidence" value="ECO:0007669"/>
    <property type="project" value="UniProtKB-SubCell"/>
</dbReference>
<reference evidence="10 11" key="1">
    <citation type="submission" date="2013-02" db="EMBL/GenBank/DDBJ databases">
        <title>The Genome Sequence of Enterococcus phoeniculicola BAA-412.</title>
        <authorList>
            <consortium name="The Broad Institute Genome Sequencing Platform"/>
            <consortium name="The Broad Institute Genome Sequencing Center for Infectious Disease"/>
            <person name="Earl A.M."/>
            <person name="Gilmore M.S."/>
            <person name="Lebreton F."/>
            <person name="Walker B."/>
            <person name="Young S.K."/>
            <person name="Zeng Q."/>
            <person name="Gargeya S."/>
            <person name="Fitzgerald M."/>
            <person name="Haas B."/>
            <person name="Abouelleil A."/>
            <person name="Alvarado L."/>
            <person name="Arachchi H.M."/>
            <person name="Berlin A.M."/>
            <person name="Chapman S.B."/>
            <person name="Dewar J."/>
            <person name="Goldberg J."/>
            <person name="Griggs A."/>
            <person name="Gujja S."/>
            <person name="Hansen M."/>
            <person name="Howarth C."/>
            <person name="Imamovic A."/>
            <person name="Larimer J."/>
            <person name="McCowan C."/>
            <person name="Murphy C."/>
            <person name="Neiman D."/>
            <person name="Pearson M."/>
            <person name="Priest M."/>
            <person name="Roberts A."/>
            <person name="Saif S."/>
            <person name="Shea T."/>
            <person name="Sisk P."/>
            <person name="Sykes S."/>
            <person name="Wortman J."/>
            <person name="Nusbaum C."/>
            <person name="Birren B."/>
        </authorList>
    </citation>
    <scope>NUCLEOTIDE SEQUENCE [LARGE SCALE GENOMIC DNA]</scope>
    <source>
        <strain evidence="10 11">ATCC BAA-412</strain>
    </source>
</reference>
<evidence type="ECO:0000256" key="1">
    <source>
        <dbReference type="ARBA" id="ARBA00004496"/>
    </source>
</evidence>
<dbReference type="PATRIC" id="fig|1158610.3.peg.1666"/>
<dbReference type="PROSITE" id="PS51372">
    <property type="entry name" value="PRD_2"/>
    <property type="match status" value="1"/>
</dbReference>
<protein>
    <recommendedName>
        <fullName evidence="12">PTS system EIIA component</fullName>
    </recommendedName>
</protein>
<dbReference type="PANTHER" id="PTHR36203">
    <property type="entry name" value="ASCORBATE-SPECIFIC PTS SYSTEM EIIA COMPONENT"/>
    <property type="match status" value="1"/>
</dbReference>
<dbReference type="SUPFAM" id="SSF52794">
    <property type="entry name" value="PTS system IIB component-like"/>
    <property type="match status" value="1"/>
</dbReference>
<dbReference type="CDD" id="cd00211">
    <property type="entry name" value="PTS_IIA_fru"/>
    <property type="match status" value="1"/>
</dbReference>
<dbReference type="InterPro" id="IPR013011">
    <property type="entry name" value="PTS_EIIB_2"/>
</dbReference>
<accession>R3W9B8</accession>
<dbReference type="Gene3D" id="1.10.1790.10">
    <property type="entry name" value="PRD domain"/>
    <property type="match status" value="1"/>
</dbReference>
<evidence type="ECO:0000313" key="11">
    <source>
        <dbReference type="Proteomes" id="UP000013785"/>
    </source>
</evidence>
<dbReference type="eggNOG" id="COG1762">
    <property type="taxonomic scope" value="Bacteria"/>
</dbReference>
<dbReference type="EMBL" id="AJAT01000014">
    <property type="protein sequence ID" value="EOL44047.1"/>
    <property type="molecule type" value="Genomic_DNA"/>
</dbReference>
<feature type="domain" description="PRD" evidence="9">
    <location>
        <begin position="286"/>
        <end position="393"/>
    </location>
</feature>
<dbReference type="InterPro" id="IPR036634">
    <property type="entry name" value="PRD_sf"/>
</dbReference>
<evidence type="ECO:0000256" key="6">
    <source>
        <dbReference type="ARBA" id="ARBA00022777"/>
    </source>
</evidence>
<dbReference type="Pfam" id="PF00359">
    <property type="entry name" value="PTS_EIIA_2"/>
    <property type="match status" value="1"/>
</dbReference>
<evidence type="ECO:0000256" key="3">
    <source>
        <dbReference type="ARBA" id="ARBA00022490"/>
    </source>
</evidence>
<keyword evidence="11" id="KW-1185">Reference proteome</keyword>
<evidence type="ECO:0000259" key="9">
    <source>
        <dbReference type="PROSITE" id="PS51372"/>
    </source>
</evidence>
<dbReference type="PANTHER" id="PTHR36203:SF5">
    <property type="entry name" value="PTS SYSTEM, EIIA COMPONENT"/>
    <property type="match status" value="1"/>
</dbReference>
<dbReference type="GO" id="GO:0009401">
    <property type="term" value="P:phosphoenolpyruvate-dependent sugar phosphotransferase system"/>
    <property type="evidence" value="ECO:0007669"/>
    <property type="project" value="UniProtKB-KW"/>
</dbReference>
<dbReference type="InterPro" id="IPR036095">
    <property type="entry name" value="PTS_EIIB-like_sf"/>
</dbReference>
<dbReference type="eggNOG" id="COG3711">
    <property type="taxonomic scope" value="Bacteria"/>
</dbReference>
<dbReference type="SUPFAM" id="SSF63520">
    <property type="entry name" value="PTS-regulatory domain, PRD"/>
    <property type="match status" value="1"/>
</dbReference>
<dbReference type="GO" id="GO:0006355">
    <property type="term" value="P:regulation of DNA-templated transcription"/>
    <property type="evidence" value="ECO:0007669"/>
    <property type="project" value="InterPro"/>
</dbReference>
<gene>
    <name evidence="10" type="ORF">UC3_01677</name>
</gene>
<dbReference type="PROSITE" id="PS51099">
    <property type="entry name" value="PTS_EIIB_TYPE_2"/>
    <property type="match status" value="1"/>
</dbReference>
<feature type="domain" description="PTS EIIA type-2" evidence="7">
    <location>
        <begin position="539"/>
        <end position="682"/>
    </location>
</feature>
<evidence type="ECO:0000256" key="4">
    <source>
        <dbReference type="ARBA" id="ARBA00022679"/>
    </source>
</evidence>
<dbReference type="Gene3D" id="3.40.930.10">
    <property type="entry name" value="Mannitol-specific EII, Chain A"/>
    <property type="match status" value="1"/>
</dbReference>
<dbReference type="AlphaFoldDB" id="R3W9B8"/>
<keyword evidence="5" id="KW-0598">Phosphotransferase system</keyword>
<evidence type="ECO:0000259" key="7">
    <source>
        <dbReference type="PROSITE" id="PS51094"/>
    </source>
</evidence>
<keyword evidence="2" id="KW-0813">Transport</keyword>
<keyword evidence="4" id="KW-0808">Transferase</keyword>
<comment type="caution">
    <text evidence="10">The sequence shown here is derived from an EMBL/GenBank/DDBJ whole genome shotgun (WGS) entry which is preliminary data.</text>
</comment>
<dbReference type="GO" id="GO:0016301">
    <property type="term" value="F:kinase activity"/>
    <property type="evidence" value="ECO:0007669"/>
    <property type="project" value="UniProtKB-KW"/>
</dbReference>
<keyword evidence="6" id="KW-0418">Kinase</keyword>
<comment type="subcellular location">
    <subcellularLocation>
        <location evidence="1">Cytoplasm</location>
    </subcellularLocation>
</comment>
<evidence type="ECO:0008006" key="12">
    <source>
        <dbReference type="Google" id="ProtNLM"/>
    </source>
</evidence>
<evidence type="ECO:0000259" key="8">
    <source>
        <dbReference type="PROSITE" id="PS51099"/>
    </source>
</evidence>
<dbReference type="InterPro" id="IPR016152">
    <property type="entry name" value="PTrfase/Anion_transptr"/>
</dbReference>
<dbReference type="SUPFAM" id="SSF55804">
    <property type="entry name" value="Phoshotransferase/anion transport protein"/>
    <property type="match status" value="1"/>
</dbReference>
<dbReference type="STRING" id="154621.RV11_GL000304"/>
<dbReference type="InterPro" id="IPR002178">
    <property type="entry name" value="PTS_EIIA_type-2_dom"/>
</dbReference>
<dbReference type="RefSeq" id="WP_010768340.1">
    <property type="nucleotide sequence ID" value="NZ_ASWE01000003.1"/>
</dbReference>
<dbReference type="PROSITE" id="PS51094">
    <property type="entry name" value="PTS_EIIA_TYPE_2"/>
    <property type="match status" value="1"/>
</dbReference>
<organism evidence="10 11">
    <name type="scientific">Enterococcus phoeniculicola ATCC BAA-412</name>
    <dbReference type="NCBI Taxonomy" id="1158610"/>
    <lineage>
        <taxon>Bacteria</taxon>
        <taxon>Bacillati</taxon>
        <taxon>Bacillota</taxon>
        <taxon>Bacilli</taxon>
        <taxon>Lactobacillales</taxon>
        <taxon>Enterococcaceae</taxon>
        <taxon>Enterococcus</taxon>
    </lineage>
</organism>
<dbReference type="HOGENOM" id="CLU_013442_1_0_9"/>